<evidence type="ECO:0000313" key="1">
    <source>
        <dbReference type="EMBL" id="ALG87922.1"/>
    </source>
</evidence>
<geneLocation type="plasmid" evidence="1">
    <name>pKM01</name>
</geneLocation>
<dbReference type="EMBL" id="KT373969">
    <property type="protein sequence ID" value="ALG87922.1"/>
    <property type="molecule type" value="Genomic_DNA"/>
</dbReference>
<accession>A0A0N9NJX9</accession>
<gene>
    <name evidence="1" type="ORF">SP547_pKM00115</name>
</gene>
<sequence length="96" mass="11503">MYIVKQKDGEILAQSEFLDEVVKEVTLNKIIEIERYFNSVAEKMEYDLYFYMAGLYKQYKQADLLNGRDYLMKVLPKVYNNNNHIDKTEFITIEKC</sequence>
<protein>
    <submittedName>
        <fullName evidence="1">Uncharacterized protein</fullName>
    </submittedName>
</protein>
<reference evidence="1" key="1">
    <citation type="submission" date="2015-08" db="EMBL/GenBank/DDBJ databases">
        <title>Complete Plasmid Sequence of Staphylococcus pseudintermedius HK547/11 pKM01.</title>
        <authorList>
            <person name="Calcutt M.J."/>
            <person name="Foecking M.F."/>
            <person name="Hsieh H.-Y."/>
            <person name="Stewart G.C."/>
            <person name="Pintaric S."/>
            <person name="Martinec B.S."/>
            <person name="Matanovic K."/>
        </authorList>
    </citation>
    <scope>NUCLEOTIDE SEQUENCE</scope>
    <source>
        <strain evidence="1">HR547/11</strain>
        <plasmid evidence="1">pKM01</plasmid>
    </source>
</reference>
<proteinExistence type="predicted"/>
<organism evidence="1">
    <name type="scientific">Staphylococcus pseudintermedius</name>
    <dbReference type="NCBI Taxonomy" id="283734"/>
    <lineage>
        <taxon>Bacteria</taxon>
        <taxon>Bacillati</taxon>
        <taxon>Bacillota</taxon>
        <taxon>Bacilli</taxon>
        <taxon>Bacillales</taxon>
        <taxon>Staphylococcaceae</taxon>
        <taxon>Staphylococcus</taxon>
        <taxon>Staphylococcus intermedius group</taxon>
    </lineage>
</organism>
<dbReference type="RefSeq" id="WP_099994920.1">
    <property type="nucleotide sequence ID" value="NZ_CAJESA010000017.1"/>
</dbReference>
<name>A0A0N9NJX9_STAPS</name>
<keyword evidence="1" id="KW-0614">Plasmid</keyword>
<dbReference type="AlphaFoldDB" id="A0A0N9NJX9"/>